<evidence type="ECO:0000256" key="1">
    <source>
        <dbReference type="SAM" id="Phobius"/>
    </source>
</evidence>
<feature type="transmembrane region" description="Helical" evidence="1">
    <location>
        <begin position="798"/>
        <end position="817"/>
    </location>
</feature>
<protein>
    <recommendedName>
        <fullName evidence="4">Reverse transcriptase domain-containing protein</fullName>
    </recommendedName>
</protein>
<keyword evidence="1" id="KW-0812">Transmembrane</keyword>
<name>A0A812Q0T4_SYMPI</name>
<organism evidence="2 3">
    <name type="scientific">Symbiodinium pilosum</name>
    <name type="common">Dinoflagellate</name>
    <dbReference type="NCBI Taxonomy" id="2952"/>
    <lineage>
        <taxon>Eukaryota</taxon>
        <taxon>Sar</taxon>
        <taxon>Alveolata</taxon>
        <taxon>Dinophyceae</taxon>
        <taxon>Suessiales</taxon>
        <taxon>Symbiodiniaceae</taxon>
        <taxon>Symbiodinium</taxon>
    </lineage>
</organism>
<evidence type="ECO:0008006" key="4">
    <source>
        <dbReference type="Google" id="ProtNLM"/>
    </source>
</evidence>
<sequence length="1063" mass="116264">MTAADDAAVLAKVESELKYQMDEAGVPLPGFDCVRVFAGIDETKAEVRQALKVELPLDYSADAESRRNMALLLAVWDACRLHLAVQEKNKTDAKLGVQARNVPSTEHAAMRMAVEKLYGKLKDKELPSKTFLAQELEQVEENAPQAEDLRDVTSLEDAEMEAYNALIDPSTFTLRIKPGRTTTTPPGTENAASSAWIRVGDGEEPGLGLGCLTAVWMPFGSCRTTCLAHMLLGSVPPAVMRDQAGLQCGSVVPFTLAGSERASSVEPMSLAMPAPETWWQRGGGKGKGKGKASQAKKIIGKSYRGDAVTGLAAENLSWEPALSVSDSDSDSHTVPVCASVQACKYEGIMALQSAEFEDKDAALRFHGATDVQSKPLCPMEADHDSGAAALGDGLRGYGAPLVSSMLGKRRDYTDGFGLCSPGRWQPSMRRCADDTPSLAFAEALGVELLKLLNSKLNIRELMFKLAAGKVTACPFDAELIEDGRELIFKALEYVGTQLPVRVQPDGQPFFLAAVEEVLRISGDPDFSAFYSGPDSFAKGVRLGVGVETPRVPAVFEEKTRFRKYGEDADWEDTVRENYLSAKDHADIAQTQCQEEAKLGAMVELPLSEARERFGDRLVLASLGAIEKKDGTYRVIHDGTHGVGVNSAIRMRDQVRSPTAGDVRTAMRVLQRARFGLTGDVSRAHRLVKVAEEDWGLQACRTGVGPGESVWLNKVGTFGVSSASYHWSRLTGGLGRSAQYLLGKIELMHLVYVDDLLCLLKNVKRGMDCILLQIFFYVLLVYAWIAAAEVRCLCQLPKALIFIFGFLATALKTGGRLVPVGRLPAVERELFRTDARAEGNEIWIGGWTIGPVVTDRLEFCPEVVQSAELDALLALRVLSISVIVGWLAEKLSHTNAPWLYAAGEAYRQIGALELLATLVAVVLFGVPRGETGRVRCSAGTDNYGNSHIVARLLTSSFPLCAFLAELAMQLQKSGTELHLHWLPRLQNKEADALTNGWLADFCMQRRMRFELQNFEGIVLQDLLKLGLDLYEEVRECRAAKRMLCPQLATKVRKTETLKVRDPWQ</sequence>
<accession>A0A812Q0T4</accession>
<proteinExistence type="predicted"/>
<evidence type="ECO:0000313" key="2">
    <source>
        <dbReference type="EMBL" id="CAE7369338.1"/>
    </source>
</evidence>
<dbReference type="AlphaFoldDB" id="A0A812Q0T4"/>
<comment type="caution">
    <text evidence="2">The sequence shown here is derived from an EMBL/GenBank/DDBJ whole genome shotgun (WGS) entry which is preliminary data.</text>
</comment>
<keyword evidence="3" id="KW-1185">Reference proteome</keyword>
<dbReference type="OrthoDB" id="444694at2759"/>
<evidence type="ECO:0000313" key="3">
    <source>
        <dbReference type="Proteomes" id="UP000649617"/>
    </source>
</evidence>
<dbReference type="EMBL" id="CAJNIZ010015096">
    <property type="protein sequence ID" value="CAE7369338.1"/>
    <property type="molecule type" value="Genomic_DNA"/>
</dbReference>
<keyword evidence="1" id="KW-0472">Membrane</keyword>
<dbReference type="Proteomes" id="UP000649617">
    <property type="component" value="Unassembled WGS sequence"/>
</dbReference>
<gene>
    <name evidence="2" type="ORF">SPIL2461_LOCUS8962</name>
</gene>
<feature type="transmembrane region" description="Helical" evidence="1">
    <location>
        <begin position="769"/>
        <end position="786"/>
    </location>
</feature>
<reference evidence="2" key="1">
    <citation type="submission" date="2021-02" db="EMBL/GenBank/DDBJ databases">
        <authorList>
            <person name="Dougan E. K."/>
            <person name="Rhodes N."/>
            <person name="Thang M."/>
            <person name="Chan C."/>
        </authorList>
    </citation>
    <scope>NUCLEOTIDE SEQUENCE</scope>
</reference>
<keyword evidence="1" id="KW-1133">Transmembrane helix</keyword>